<reference evidence="2" key="1">
    <citation type="journal article" date="2019" name="Int. J. Syst. Evol. Microbiol.">
        <title>The Global Catalogue of Microorganisms (GCM) 10K type strain sequencing project: providing services to taxonomists for standard genome sequencing and annotation.</title>
        <authorList>
            <consortium name="The Broad Institute Genomics Platform"/>
            <consortium name="The Broad Institute Genome Sequencing Center for Infectious Disease"/>
            <person name="Wu L."/>
            <person name="Ma J."/>
        </authorList>
    </citation>
    <scope>NUCLEOTIDE SEQUENCE [LARGE SCALE GENOMIC DNA]</scope>
    <source>
        <strain evidence="2">JCM 17705</strain>
    </source>
</reference>
<dbReference type="RefSeq" id="WP_345213847.1">
    <property type="nucleotide sequence ID" value="NZ_BAABFT010000021.1"/>
</dbReference>
<evidence type="ECO:0000313" key="1">
    <source>
        <dbReference type="EMBL" id="GAA4338743.1"/>
    </source>
</evidence>
<accession>A0ABP8HFN9</accession>
<name>A0ABP8HFN9_9SPHI</name>
<proteinExistence type="predicted"/>
<sequence>MDNSTNAVVMPVRKTWRDLIDEVKINGSFLFPKDKFNSVSNIVSTKFHATTVKRFSVTYKDAPLGQAKLTRLSDATEE</sequence>
<keyword evidence="2" id="KW-1185">Reference proteome</keyword>
<dbReference type="Proteomes" id="UP001500582">
    <property type="component" value="Unassembled WGS sequence"/>
</dbReference>
<evidence type="ECO:0000313" key="2">
    <source>
        <dbReference type="Proteomes" id="UP001500582"/>
    </source>
</evidence>
<comment type="caution">
    <text evidence="1">The sequence shown here is derived from an EMBL/GenBank/DDBJ whole genome shotgun (WGS) entry which is preliminary data.</text>
</comment>
<protein>
    <submittedName>
        <fullName evidence="1">Uncharacterized protein</fullName>
    </submittedName>
</protein>
<organism evidence="1 2">
    <name type="scientific">Mucilaginibacter gynuensis</name>
    <dbReference type="NCBI Taxonomy" id="1302236"/>
    <lineage>
        <taxon>Bacteria</taxon>
        <taxon>Pseudomonadati</taxon>
        <taxon>Bacteroidota</taxon>
        <taxon>Sphingobacteriia</taxon>
        <taxon>Sphingobacteriales</taxon>
        <taxon>Sphingobacteriaceae</taxon>
        <taxon>Mucilaginibacter</taxon>
    </lineage>
</organism>
<gene>
    <name evidence="1" type="ORF">GCM10023149_48940</name>
</gene>
<dbReference type="EMBL" id="BAABFT010000021">
    <property type="protein sequence ID" value="GAA4338743.1"/>
    <property type="molecule type" value="Genomic_DNA"/>
</dbReference>